<accession>A0A343JDW1</accession>
<organism evidence="2 3">
    <name type="scientific">Clostridium isatidis</name>
    <dbReference type="NCBI Taxonomy" id="182773"/>
    <lineage>
        <taxon>Bacteria</taxon>
        <taxon>Bacillati</taxon>
        <taxon>Bacillota</taxon>
        <taxon>Clostridia</taxon>
        <taxon>Eubacteriales</taxon>
        <taxon>Clostridiaceae</taxon>
        <taxon>Clostridium</taxon>
    </lineage>
</organism>
<dbReference type="Proteomes" id="UP000264883">
    <property type="component" value="Chromosome"/>
</dbReference>
<reference evidence="2 3" key="1">
    <citation type="submission" date="2016-08" db="EMBL/GenBank/DDBJ databases">
        <title>Complete Genome Sequence Of The Indigo Reducing Clostridium isatidis DSM15098.</title>
        <authorList>
            <person name="Little G.T."/>
            <person name="Minton N.P."/>
        </authorList>
    </citation>
    <scope>NUCLEOTIDE SEQUENCE [LARGE SCALE GENOMIC DNA]</scope>
    <source>
        <strain evidence="2 3">DSM 15098</strain>
    </source>
</reference>
<feature type="transmembrane region" description="Helical" evidence="1">
    <location>
        <begin position="129"/>
        <end position="148"/>
    </location>
</feature>
<name>A0A343JDW1_9CLOT</name>
<protein>
    <recommendedName>
        <fullName evidence="4">DUF2812 domain-containing protein</fullName>
    </recommendedName>
</protein>
<sequence length="385" mass="45400">MMRFKNTKYVIYNFLSYEYRHIEDYLEEMALKGWILSDIKGDFLKFKRSEPRSLKYSVDIFDSISLFAGKDNERALEYREYCKKAGWDFVCEREKIQIYFSEGSKEKVEIHTDEFERFNIIMKASLKHVLLNFINIILLLFPEYLLIFKGTDGRFLANSLSLGVLLQLTIFATHEFTGITNFLLFSIKGRRNLYKGEKVSYYFTASVLIRKVIYKIMLVTTLLVLVVIAFEHDFIMLGFFIILLILTAIFNYTISLVKNKNYKNNKITVTISYVLLPLVCFIFSAVILNNIIFSKLLEENDNHEYSGIENEQILTLEDFGDKNLGGNLFVDSRKSPIASNMYYSNEGEKLRLSYNLFESKYEWPVKYNFIYEVLLFKVGLFYWNK</sequence>
<keyword evidence="3" id="KW-1185">Reference proteome</keyword>
<evidence type="ECO:0000313" key="2">
    <source>
        <dbReference type="EMBL" id="ASW43719.1"/>
    </source>
</evidence>
<dbReference type="EMBL" id="CP016786">
    <property type="protein sequence ID" value="ASW43719.1"/>
    <property type="molecule type" value="Genomic_DNA"/>
</dbReference>
<feature type="transmembrane region" description="Helical" evidence="1">
    <location>
        <begin position="160"/>
        <end position="185"/>
    </location>
</feature>
<dbReference type="AlphaFoldDB" id="A0A343JDW1"/>
<dbReference type="RefSeq" id="WP_119865853.1">
    <property type="nucleotide sequence ID" value="NZ_CP016786.1"/>
</dbReference>
<dbReference type="InterPro" id="IPR021359">
    <property type="entry name" value="DUF2812"/>
</dbReference>
<gene>
    <name evidence="2" type="ORF">BEN51_09560</name>
</gene>
<keyword evidence="1" id="KW-0472">Membrane</keyword>
<feature type="transmembrane region" description="Helical" evidence="1">
    <location>
        <begin position="212"/>
        <end position="230"/>
    </location>
</feature>
<keyword evidence="1" id="KW-0812">Transmembrane</keyword>
<feature type="transmembrane region" description="Helical" evidence="1">
    <location>
        <begin position="269"/>
        <end position="293"/>
    </location>
</feature>
<dbReference type="Pfam" id="PF11193">
    <property type="entry name" value="DUF2812"/>
    <property type="match status" value="1"/>
</dbReference>
<keyword evidence="1" id="KW-1133">Transmembrane helix</keyword>
<evidence type="ECO:0000313" key="3">
    <source>
        <dbReference type="Proteomes" id="UP000264883"/>
    </source>
</evidence>
<evidence type="ECO:0000256" key="1">
    <source>
        <dbReference type="SAM" id="Phobius"/>
    </source>
</evidence>
<evidence type="ECO:0008006" key="4">
    <source>
        <dbReference type="Google" id="ProtNLM"/>
    </source>
</evidence>
<feature type="transmembrane region" description="Helical" evidence="1">
    <location>
        <begin position="236"/>
        <end position="257"/>
    </location>
</feature>
<dbReference type="OrthoDB" id="1650893at2"/>
<dbReference type="KEGG" id="cia:BEN51_09560"/>
<proteinExistence type="predicted"/>